<dbReference type="GO" id="GO:0006412">
    <property type="term" value="P:translation"/>
    <property type="evidence" value="ECO:0007669"/>
    <property type="project" value="InterPro"/>
</dbReference>
<evidence type="ECO:0000256" key="3">
    <source>
        <dbReference type="ARBA" id="ARBA00022730"/>
    </source>
</evidence>
<dbReference type="Pfam" id="PF03719">
    <property type="entry name" value="Ribosomal_S5_C"/>
    <property type="match status" value="1"/>
</dbReference>
<dbReference type="InterPro" id="IPR020568">
    <property type="entry name" value="Ribosomal_Su5_D2-typ_SF"/>
</dbReference>
<accession>A0A2C9KVU2</accession>
<sequence length="169" mass="18685">MRPRKEFSTDLVFEIIKIKKVTKVVKGGRRYRFSVIVVGGDKKGRVGYGTGKAFEVPDAIKKAKKEVLKNMIRVPLTKETQTIAHEIIGHKGASQVLLKPATEGTGIVAGGSIRIFLELGGVRNIYSKSFGARSELNMILATIDGIKNLRTKQQISKSRDKKVAEIMFN</sequence>
<dbReference type="InterPro" id="IPR005712">
    <property type="entry name" value="Ribosomal_uS5_bac-type"/>
</dbReference>
<name>A0A2C9KVU2_BIOGL</name>
<dbReference type="PANTHER" id="PTHR48277:SF1">
    <property type="entry name" value="MITOCHONDRIAL RIBOSOMAL PROTEIN S5"/>
    <property type="match status" value="1"/>
</dbReference>
<gene>
    <name evidence="12" type="primary">106064499</name>
</gene>
<evidence type="ECO:0000259" key="11">
    <source>
        <dbReference type="PROSITE" id="PS50881"/>
    </source>
</evidence>
<keyword evidence="4" id="KW-0694">RNA-binding</keyword>
<comment type="similarity">
    <text evidence="2 10">Belongs to the universal ribosomal protein uS5 family.</text>
</comment>
<dbReference type="InterPro" id="IPR014721">
    <property type="entry name" value="Ribsml_uS5_D2-typ_fold_subgr"/>
</dbReference>
<dbReference type="Proteomes" id="UP000076420">
    <property type="component" value="Unassembled WGS sequence"/>
</dbReference>
<dbReference type="SUPFAM" id="SSF54768">
    <property type="entry name" value="dsRNA-binding domain-like"/>
    <property type="match status" value="1"/>
</dbReference>
<keyword evidence="3" id="KW-0699">rRNA-binding</keyword>
<dbReference type="PROSITE" id="PS50881">
    <property type="entry name" value="S5_DSRBD"/>
    <property type="match status" value="1"/>
</dbReference>
<evidence type="ECO:0000256" key="7">
    <source>
        <dbReference type="ARBA" id="ARBA00025844"/>
    </source>
</evidence>
<dbReference type="GO" id="GO:0003735">
    <property type="term" value="F:structural constituent of ribosome"/>
    <property type="evidence" value="ECO:0007669"/>
    <property type="project" value="UniProtKB-UniRule"/>
</dbReference>
<evidence type="ECO:0000256" key="9">
    <source>
        <dbReference type="PROSITE-ProRule" id="PRU00268"/>
    </source>
</evidence>
<dbReference type="InterPro" id="IPR000851">
    <property type="entry name" value="Ribosomal_uS5"/>
</dbReference>
<evidence type="ECO:0000313" key="13">
    <source>
        <dbReference type="Proteomes" id="UP000076420"/>
    </source>
</evidence>
<evidence type="ECO:0000256" key="8">
    <source>
        <dbReference type="ARBA" id="ARBA00035156"/>
    </source>
</evidence>
<dbReference type="GO" id="GO:0019843">
    <property type="term" value="F:rRNA binding"/>
    <property type="evidence" value="ECO:0007669"/>
    <property type="project" value="UniProtKB-KW"/>
</dbReference>
<evidence type="ECO:0000256" key="2">
    <source>
        <dbReference type="ARBA" id="ARBA00008945"/>
    </source>
</evidence>
<dbReference type="EnsemblMetazoa" id="BGLB024031-RA">
    <property type="protein sequence ID" value="BGLB024031-PA"/>
    <property type="gene ID" value="BGLB024031"/>
</dbReference>
<evidence type="ECO:0000256" key="4">
    <source>
        <dbReference type="ARBA" id="ARBA00022884"/>
    </source>
</evidence>
<evidence type="ECO:0000313" key="12">
    <source>
        <dbReference type="EnsemblMetazoa" id="BGLB024031-PA"/>
    </source>
</evidence>
<comment type="subunit">
    <text evidence="7">Part of the 30S ribosomal subunit. Contacts protein S4.</text>
</comment>
<dbReference type="GO" id="GO:0005737">
    <property type="term" value="C:cytoplasm"/>
    <property type="evidence" value="ECO:0007669"/>
    <property type="project" value="UniProtKB-ARBA"/>
</dbReference>
<dbReference type="HAMAP" id="MF_01307_B">
    <property type="entry name" value="Ribosomal_uS5_B"/>
    <property type="match status" value="1"/>
</dbReference>
<dbReference type="PANTHER" id="PTHR48277">
    <property type="entry name" value="MITOCHONDRIAL RIBOSOMAL PROTEIN S5"/>
    <property type="match status" value="1"/>
</dbReference>
<dbReference type="VEuPathDB" id="VectorBase:BGLB024031"/>
<dbReference type="SUPFAM" id="SSF54211">
    <property type="entry name" value="Ribosomal protein S5 domain 2-like"/>
    <property type="match status" value="1"/>
</dbReference>
<dbReference type="STRING" id="6526.A0A2C9KVU2"/>
<reference evidence="12" key="1">
    <citation type="submission" date="2020-05" db="UniProtKB">
        <authorList>
            <consortium name="EnsemblMetazoa"/>
        </authorList>
    </citation>
    <scope>IDENTIFICATION</scope>
    <source>
        <strain evidence="12">BB02</strain>
    </source>
</reference>
<proteinExistence type="inferred from homology"/>
<dbReference type="InterPro" id="IPR005324">
    <property type="entry name" value="Ribosomal_uS5_C"/>
</dbReference>
<dbReference type="Pfam" id="PF00333">
    <property type="entry name" value="Ribosomal_S5"/>
    <property type="match status" value="1"/>
</dbReference>
<protein>
    <recommendedName>
        <fullName evidence="8">Small ribosomal subunit protein uS5c</fullName>
    </recommendedName>
</protein>
<keyword evidence="5 9" id="KW-0689">Ribosomal protein</keyword>
<evidence type="ECO:0000256" key="1">
    <source>
        <dbReference type="ARBA" id="ARBA00002524"/>
    </source>
</evidence>
<dbReference type="Gene3D" id="3.30.160.20">
    <property type="match status" value="1"/>
</dbReference>
<evidence type="ECO:0000256" key="6">
    <source>
        <dbReference type="ARBA" id="ARBA00023274"/>
    </source>
</evidence>
<dbReference type="AlphaFoldDB" id="A0A2C9KVU2"/>
<keyword evidence="6 9" id="KW-0687">Ribonucleoprotein</keyword>
<dbReference type="InterPro" id="IPR013810">
    <property type="entry name" value="Ribosomal_uS5_N"/>
</dbReference>
<dbReference type="FunFam" id="3.30.230.10:FF:000002">
    <property type="entry name" value="30S ribosomal protein S5"/>
    <property type="match status" value="1"/>
</dbReference>
<evidence type="ECO:0000256" key="10">
    <source>
        <dbReference type="RuleBase" id="RU003823"/>
    </source>
</evidence>
<evidence type="ECO:0000256" key="5">
    <source>
        <dbReference type="ARBA" id="ARBA00022980"/>
    </source>
</evidence>
<dbReference type="Gene3D" id="3.30.230.10">
    <property type="match status" value="1"/>
</dbReference>
<organism evidence="12 13">
    <name type="scientific">Biomphalaria glabrata</name>
    <name type="common">Bloodfluke planorb</name>
    <name type="synonym">Freshwater snail</name>
    <dbReference type="NCBI Taxonomy" id="6526"/>
    <lineage>
        <taxon>Eukaryota</taxon>
        <taxon>Metazoa</taxon>
        <taxon>Spiralia</taxon>
        <taxon>Lophotrochozoa</taxon>
        <taxon>Mollusca</taxon>
        <taxon>Gastropoda</taxon>
        <taxon>Heterobranchia</taxon>
        <taxon>Euthyneura</taxon>
        <taxon>Panpulmonata</taxon>
        <taxon>Hygrophila</taxon>
        <taxon>Lymnaeoidea</taxon>
        <taxon>Planorbidae</taxon>
        <taxon>Biomphalaria</taxon>
    </lineage>
</organism>
<feature type="domain" description="S5 DRBM" evidence="11">
    <location>
        <begin position="11"/>
        <end position="74"/>
    </location>
</feature>
<dbReference type="GO" id="GO:0015935">
    <property type="term" value="C:small ribosomal subunit"/>
    <property type="evidence" value="ECO:0007669"/>
    <property type="project" value="InterPro"/>
</dbReference>
<comment type="function">
    <text evidence="1">With S4 and S12 plays an important role in translational accuracy.</text>
</comment>
<dbReference type="NCBIfam" id="TIGR01021">
    <property type="entry name" value="rpsE_bact"/>
    <property type="match status" value="1"/>
</dbReference>